<dbReference type="GO" id="GO:0016763">
    <property type="term" value="F:pentosyltransferase activity"/>
    <property type="evidence" value="ECO:0007669"/>
    <property type="project" value="TreeGrafter"/>
</dbReference>
<feature type="transmembrane region" description="Helical" evidence="8">
    <location>
        <begin position="166"/>
        <end position="198"/>
    </location>
</feature>
<dbReference type="AlphaFoldDB" id="A0A838XYF6"/>
<dbReference type="InterPro" id="IPR050297">
    <property type="entry name" value="LipidA_mod_glycosyltrf_83"/>
</dbReference>
<dbReference type="EMBL" id="JACEON010000008">
    <property type="protein sequence ID" value="MBA4612064.1"/>
    <property type="molecule type" value="Genomic_DNA"/>
</dbReference>
<organism evidence="10 11">
    <name type="scientific">Stappia taiwanensis</name>
    <dbReference type="NCBI Taxonomy" id="992267"/>
    <lineage>
        <taxon>Bacteria</taxon>
        <taxon>Pseudomonadati</taxon>
        <taxon>Pseudomonadota</taxon>
        <taxon>Alphaproteobacteria</taxon>
        <taxon>Hyphomicrobiales</taxon>
        <taxon>Stappiaceae</taxon>
        <taxon>Stappia</taxon>
    </lineage>
</organism>
<evidence type="ECO:0000256" key="8">
    <source>
        <dbReference type="SAM" id="Phobius"/>
    </source>
</evidence>
<gene>
    <name evidence="10" type="ORF">H1W37_10395</name>
</gene>
<keyword evidence="2" id="KW-1003">Cell membrane</keyword>
<keyword evidence="4 10" id="KW-0808">Transferase</keyword>
<reference evidence="10 11" key="1">
    <citation type="submission" date="2020-07" db="EMBL/GenBank/DDBJ databases">
        <authorList>
            <person name="Li M."/>
        </authorList>
    </citation>
    <scope>NUCLEOTIDE SEQUENCE [LARGE SCALE GENOMIC DNA]</scope>
    <source>
        <strain evidence="10 11">DSM 23284</strain>
    </source>
</reference>
<feature type="transmembrane region" description="Helical" evidence="8">
    <location>
        <begin position="27"/>
        <end position="48"/>
    </location>
</feature>
<comment type="subcellular location">
    <subcellularLocation>
        <location evidence="1">Cell membrane</location>
        <topology evidence="1">Multi-pass membrane protein</topology>
    </subcellularLocation>
</comment>
<evidence type="ECO:0000256" key="5">
    <source>
        <dbReference type="ARBA" id="ARBA00022692"/>
    </source>
</evidence>
<dbReference type="Proteomes" id="UP000559404">
    <property type="component" value="Unassembled WGS sequence"/>
</dbReference>
<evidence type="ECO:0000256" key="4">
    <source>
        <dbReference type="ARBA" id="ARBA00022679"/>
    </source>
</evidence>
<feature type="transmembrane region" description="Helical" evidence="8">
    <location>
        <begin position="317"/>
        <end position="335"/>
    </location>
</feature>
<feature type="transmembrane region" description="Helical" evidence="8">
    <location>
        <begin position="256"/>
        <end position="277"/>
    </location>
</feature>
<comment type="caution">
    <text evidence="10">The sequence shown here is derived from an EMBL/GenBank/DDBJ whole genome shotgun (WGS) entry which is preliminary data.</text>
</comment>
<feature type="transmembrane region" description="Helical" evidence="8">
    <location>
        <begin position="347"/>
        <end position="366"/>
    </location>
</feature>
<feature type="transmembrane region" description="Helical" evidence="8">
    <location>
        <begin position="118"/>
        <end position="138"/>
    </location>
</feature>
<evidence type="ECO:0000256" key="3">
    <source>
        <dbReference type="ARBA" id="ARBA00022676"/>
    </source>
</evidence>
<feature type="transmembrane region" description="Helical" evidence="8">
    <location>
        <begin position="289"/>
        <end position="311"/>
    </location>
</feature>
<evidence type="ECO:0000313" key="10">
    <source>
        <dbReference type="EMBL" id="MBA4612064.1"/>
    </source>
</evidence>
<dbReference type="Pfam" id="PF13231">
    <property type="entry name" value="PMT_2"/>
    <property type="match status" value="1"/>
</dbReference>
<feature type="domain" description="Glycosyltransferase RgtA/B/C/D-like" evidence="9">
    <location>
        <begin position="67"/>
        <end position="227"/>
    </location>
</feature>
<reference evidence="10 11" key="2">
    <citation type="submission" date="2020-08" db="EMBL/GenBank/DDBJ databases">
        <title>Stappia taiwanensis sp. nov., isolated from a coastal thermal spring.</title>
        <authorList>
            <person name="Kampfer P."/>
        </authorList>
    </citation>
    <scope>NUCLEOTIDE SEQUENCE [LARGE SCALE GENOMIC DNA]</scope>
    <source>
        <strain evidence="10 11">DSM 23284</strain>
    </source>
</reference>
<protein>
    <submittedName>
        <fullName evidence="10">Glycosyltransferase family 39 protein</fullName>
    </submittedName>
</protein>
<evidence type="ECO:0000313" key="11">
    <source>
        <dbReference type="Proteomes" id="UP000559404"/>
    </source>
</evidence>
<keyword evidence="6 8" id="KW-1133">Transmembrane helix</keyword>
<keyword evidence="5 8" id="KW-0812">Transmembrane</keyword>
<feature type="transmembrane region" description="Helical" evidence="8">
    <location>
        <begin position="210"/>
        <end position="229"/>
    </location>
</feature>
<keyword evidence="11" id="KW-1185">Reference proteome</keyword>
<keyword evidence="7 8" id="KW-0472">Membrane</keyword>
<keyword evidence="3" id="KW-0328">Glycosyltransferase</keyword>
<evidence type="ECO:0000256" key="2">
    <source>
        <dbReference type="ARBA" id="ARBA00022475"/>
    </source>
</evidence>
<dbReference type="GO" id="GO:0009103">
    <property type="term" value="P:lipopolysaccharide biosynthetic process"/>
    <property type="evidence" value="ECO:0007669"/>
    <property type="project" value="UniProtKB-ARBA"/>
</dbReference>
<evidence type="ECO:0000256" key="1">
    <source>
        <dbReference type="ARBA" id="ARBA00004651"/>
    </source>
</evidence>
<dbReference type="PANTHER" id="PTHR33908">
    <property type="entry name" value="MANNOSYLTRANSFERASE YKCB-RELATED"/>
    <property type="match status" value="1"/>
</dbReference>
<dbReference type="PANTHER" id="PTHR33908:SF11">
    <property type="entry name" value="MEMBRANE PROTEIN"/>
    <property type="match status" value="1"/>
</dbReference>
<dbReference type="GO" id="GO:0005886">
    <property type="term" value="C:plasma membrane"/>
    <property type="evidence" value="ECO:0007669"/>
    <property type="project" value="UniProtKB-SubCell"/>
</dbReference>
<accession>A0A838XYF6</accession>
<evidence type="ECO:0000259" key="9">
    <source>
        <dbReference type="Pfam" id="PF13231"/>
    </source>
</evidence>
<feature type="transmembrane region" description="Helical" evidence="8">
    <location>
        <begin position="88"/>
        <end position="106"/>
    </location>
</feature>
<evidence type="ECO:0000256" key="6">
    <source>
        <dbReference type="ARBA" id="ARBA00022989"/>
    </source>
</evidence>
<evidence type="ECO:0000256" key="7">
    <source>
        <dbReference type="ARBA" id="ARBA00023136"/>
    </source>
</evidence>
<sequence length="510" mass="55191">MPGRDGETQSAGIGGADVPRWLRPGPLVALVVVLTLLRLVVAASSGLAEDEAYYRLWGLHPATGYYDHPPMIGWWIWLGQWLAGDTALGIRIIGVLSGALGSLALWRTAALLFGRTTAGWTVLLFNATLLIGIGSLIATPDAPSVLFWGLTIWALAELTKGRNANWWLAVGLFAGLGLASKYSVLFLGAGIVLWLLLVPDARRWWRSWQLWAGGALALLIVLPVVLWNADHQWASFYKQFGRAVPHGWTLKYLLEFIGALAGLLNPLIAVLAVIGAARMIRGTLKGEAAAGLLIWTSLPFLAYLVFHSFHARVQGNWPAPLFPALVMMAAVVASAPPQRLARLWRGCAVIAVPLGLAVSLVVYVHAVSPLTGTLARKDPTFQTRGWPEIGAALTDLAGRHDARWIATQAYGLNGQLAFTLRGVLPVEQVTERIRYVMQPDLASETARRPALFVAEARRDPGAEALAARFGKVERVAELVRSVSGVPLETLVVYRVAEPSGDPRDPVYPLP</sequence>
<name>A0A838XYF6_9HYPH</name>
<dbReference type="InterPro" id="IPR038731">
    <property type="entry name" value="RgtA/B/C-like"/>
</dbReference>
<proteinExistence type="predicted"/>